<protein>
    <recommendedName>
        <fullName evidence="5">DUF1236 domain-containing protein</fullName>
    </recommendedName>
</protein>
<dbReference type="Proteomes" id="UP000608513">
    <property type="component" value="Unassembled WGS sequence"/>
</dbReference>
<accession>A0A923MMB5</accession>
<feature type="compositionally biased region" description="Basic and acidic residues" evidence="1">
    <location>
        <begin position="102"/>
        <end position="113"/>
    </location>
</feature>
<evidence type="ECO:0008006" key="5">
    <source>
        <dbReference type="Google" id="ProtNLM"/>
    </source>
</evidence>
<sequence length="216" mass="22630">MHVMFRLPPLAGAMLLATLPIAWAESPLPDPVAPAVLGRPLDQIKPAAKATRPKPVTAKPVKSPQAPATSTLGASRPFAAPVAVAAPSAQQAPSGQHVPKQALDDRADPRHALPDNVGKGTHLARKPLGPGAYFSSKAQTVVRRYYDAHPASARAANWQIGEPIPSRAKVTGVPDAVRVSLPPVPPGHQYVQVDGEVVLVAMQSRMVVDGISRAAR</sequence>
<feature type="chain" id="PRO_5036766783" description="DUF1236 domain-containing protein" evidence="2">
    <location>
        <begin position="25"/>
        <end position="216"/>
    </location>
</feature>
<comment type="caution">
    <text evidence="3">The sequence shown here is derived from an EMBL/GenBank/DDBJ whole genome shotgun (WGS) entry which is preliminary data.</text>
</comment>
<feature type="region of interest" description="Disordered" evidence="1">
    <location>
        <begin position="44"/>
        <end position="130"/>
    </location>
</feature>
<organism evidence="3 4">
    <name type="scientific">Ramlibacter cellulosilyticus</name>
    <dbReference type="NCBI Taxonomy" id="2764187"/>
    <lineage>
        <taxon>Bacteria</taxon>
        <taxon>Pseudomonadati</taxon>
        <taxon>Pseudomonadota</taxon>
        <taxon>Betaproteobacteria</taxon>
        <taxon>Burkholderiales</taxon>
        <taxon>Comamonadaceae</taxon>
        <taxon>Ramlibacter</taxon>
    </lineage>
</organism>
<proteinExistence type="predicted"/>
<name>A0A923MMB5_9BURK</name>
<keyword evidence="4" id="KW-1185">Reference proteome</keyword>
<feature type="signal peptide" evidence="2">
    <location>
        <begin position="1"/>
        <end position="24"/>
    </location>
</feature>
<gene>
    <name evidence="3" type="ORF">H8N03_04800</name>
</gene>
<keyword evidence="2" id="KW-0732">Signal</keyword>
<evidence type="ECO:0000256" key="1">
    <source>
        <dbReference type="SAM" id="MobiDB-lite"/>
    </source>
</evidence>
<dbReference type="RefSeq" id="WP_187074958.1">
    <property type="nucleotide sequence ID" value="NZ_JACORT010000001.1"/>
</dbReference>
<evidence type="ECO:0000313" key="3">
    <source>
        <dbReference type="EMBL" id="MBC5782252.1"/>
    </source>
</evidence>
<reference evidence="3" key="1">
    <citation type="submission" date="2020-08" db="EMBL/GenBank/DDBJ databases">
        <title>Ramlibacter sp. USB13 16S ribosomal RNA gene genome sequencing and assembly.</title>
        <authorList>
            <person name="Kang M."/>
        </authorList>
    </citation>
    <scope>NUCLEOTIDE SEQUENCE</scope>
    <source>
        <strain evidence="3">USB13</strain>
    </source>
</reference>
<evidence type="ECO:0000313" key="4">
    <source>
        <dbReference type="Proteomes" id="UP000608513"/>
    </source>
</evidence>
<dbReference type="EMBL" id="JACORT010000001">
    <property type="protein sequence ID" value="MBC5782252.1"/>
    <property type="molecule type" value="Genomic_DNA"/>
</dbReference>
<dbReference type="Gene3D" id="3.10.450.160">
    <property type="entry name" value="inner membrane protein cigr"/>
    <property type="match status" value="1"/>
</dbReference>
<feature type="compositionally biased region" description="Low complexity" evidence="1">
    <location>
        <begin position="79"/>
        <end position="94"/>
    </location>
</feature>
<evidence type="ECO:0000256" key="2">
    <source>
        <dbReference type="SAM" id="SignalP"/>
    </source>
</evidence>
<dbReference type="AlphaFoldDB" id="A0A923MMB5"/>